<dbReference type="OrthoDB" id="106222at2759"/>
<evidence type="ECO:0000313" key="1">
    <source>
        <dbReference type="EMBL" id="CEG39498.1"/>
    </source>
</evidence>
<name>A0A0P1AEQ0_PLAHL</name>
<dbReference type="Proteomes" id="UP000054928">
    <property type="component" value="Unassembled WGS sequence"/>
</dbReference>
<accession>A0A0P1AEQ0</accession>
<reference evidence="2" key="1">
    <citation type="submission" date="2014-09" db="EMBL/GenBank/DDBJ databases">
        <authorList>
            <person name="Sharma Rahul"/>
            <person name="Thines Marco"/>
        </authorList>
    </citation>
    <scope>NUCLEOTIDE SEQUENCE [LARGE SCALE GENOMIC DNA]</scope>
</reference>
<dbReference type="RefSeq" id="XP_024575867.1">
    <property type="nucleotide sequence ID" value="XM_024725052.1"/>
</dbReference>
<keyword evidence="2" id="KW-1185">Reference proteome</keyword>
<dbReference type="AlphaFoldDB" id="A0A0P1AEQ0"/>
<organism evidence="1 2">
    <name type="scientific">Plasmopara halstedii</name>
    <name type="common">Downy mildew of sunflower</name>
    <dbReference type="NCBI Taxonomy" id="4781"/>
    <lineage>
        <taxon>Eukaryota</taxon>
        <taxon>Sar</taxon>
        <taxon>Stramenopiles</taxon>
        <taxon>Oomycota</taxon>
        <taxon>Peronosporomycetes</taxon>
        <taxon>Peronosporales</taxon>
        <taxon>Peronosporaceae</taxon>
        <taxon>Plasmopara</taxon>
    </lineage>
</organism>
<sequence>MSIYHLESYNSLQTPGVRFDTVPDYAELLALLNLVIPSSDVLLPPVETPLTGDSPPISTPFCTSQDVFECAFQVDSSRYLSEPVSSVTPNLPSSEQISDWIEPMPYRCLDPAFSSDTPLGELLAFLVAEDTITVPGTDQNKSNECQIVGCHTKKQSNGSPWVDANATEVVRAVRLKDARLVVKVEVCVVLTAEASCALRQAARKVPNAKVSVLHMRVGSVVLTIAQETRVLKAFAAVI</sequence>
<proteinExistence type="predicted"/>
<evidence type="ECO:0000313" key="2">
    <source>
        <dbReference type="Proteomes" id="UP000054928"/>
    </source>
</evidence>
<dbReference type="EMBL" id="CCYD01000428">
    <property type="protein sequence ID" value="CEG39498.1"/>
    <property type="molecule type" value="Genomic_DNA"/>
</dbReference>
<dbReference type="GeneID" id="36404797"/>
<protein>
    <submittedName>
        <fullName evidence="1">Uncharacterized protein</fullName>
    </submittedName>
</protein>